<keyword evidence="3" id="KW-1185">Reference proteome</keyword>
<evidence type="ECO:0000313" key="3">
    <source>
        <dbReference type="Proteomes" id="UP000196521"/>
    </source>
</evidence>
<evidence type="ECO:0000313" key="2">
    <source>
        <dbReference type="EMBL" id="CAC5345277.1"/>
    </source>
</evidence>
<name>A0A6J7ZNF3_PLARU</name>
<feature type="domain" description="vWA-MoxR associated protein N-terminal HTH" evidence="1">
    <location>
        <begin position="1"/>
        <end position="81"/>
    </location>
</feature>
<dbReference type="AlphaFoldDB" id="A0A6J7ZNF3"/>
<comment type="caution">
    <text evidence="2">The sequence shown here is derived from an EMBL/GenBank/DDBJ whole genome shotgun (WGS) entry which is preliminary data.</text>
</comment>
<evidence type="ECO:0000259" key="1">
    <source>
        <dbReference type="Pfam" id="PF26355"/>
    </source>
</evidence>
<dbReference type="Pfam" id="PF26355">
    <property type="entry name" value="HTH_VMAP-M9"/>
    <property type="match status" value="1"/>
</dbReference>
<organism evidence="2 3">
    <name type="scientific">Planktothrix rubescens CCAP 1459/22</name>
    <dbReference type="NCBI Taxonomy" id="329571"/>
    <lineage>
        <taxon>Bacteria</taxon>
        <taxon>Bacillati</taxon>
        <taxon>Cyanobacteriota</taxon>
        <taxon>Cyanophyceae</taxon>
        <taxon>Oscillatoriophycideae</taxon>
        <taxon>Oscillatoriales</taxon>
        <taxon>Microcoleaceae</taxon>
        <taxon>Planktothrix</taxon>
    </lineage>
</organism>
<gene>
    <name evidence="2" type="ORF">PLAN_60292</name>
</gene>
<dbReference type="EMBL" id="CZCZ02000016">
    <property type="protein sequence ID" value="CAC5345277.1"/>
    <property type="molecule type" value="Genomic_DNA"/>
</dbReference>
<proteinExistence type="predicted"/>
<protein>
    <submittedName>
        <fullName evidence="2">Pentapeptide repeat protein</fullName>
    </submittedName>
</protein>
<reference evidence="2" key="1">
    <citation type="submission" date="2020-05" db="EMBL/GenBank/DDBJ databases">
        <authorList>
            <consortium name="Genoscope - CEA"/>
            <person name="William W."/>
        </authorList>
    </citation>
    <scope>NUCLEOTIDE SEQUENCE [LARGE SCALE GENOMIC DNA]</scope>
    <source>
        <strain evidence="2">PCC 7821</strain>
    </source>
</reference>
<dbReference type="RefSeq" id="WP_026798051.1">
    <property type="nucleotide sequence ID" value="NZ_LR812491.1"/>
</dbReference>
<accession>A0A6J7ZNF3</accession>
<sequence length="285" mass="33079">MTVDEALTITEMVLDDRGLNKVQEIVFRHVWEGKSYREISTLTEYDYEYIKDVGSKLWKRLSEAFGEKVKKDNLKSVVRRYLKREEVNLSGNRYRFIEINLSGAELNGASLSIANLSETPLLITNLNKFYSRSSDSSLDLVSESEVTELEDLRSDLEHHQQIFHNGDNKIYCWKGLQFSSEAEVKIAVALDQTGVIFLPKSKVRLTTQEGRENQETDFLICDRGKWGILNIEDLKLDNDRKNWNEHLTHIDNYHSISVVKYYSSEQCIKEANKVVQEFLEILNQT</sequence>
<dbReference type="Proteomes" id="UP000196521">
    <property type="component" value="Unassembled WGS sequence"/>
</dbReference>
<dbReference type="InterPro" id="IPR058651">
    <property type="entry name" value="HTH_VMAP-M9"/>
</dbReference>